<protein>
    <recommendedName>
        <fullName evidence="2">histidine kinase</fullName>
        <ecNumber evidence="2">2.7.13.3</ecNumber>
    </recommendedName>
</protein>
<feature type="domain" description="Signal transduction histidine kinase subgroup 3 dimerisation and phosphoacceptor" evidence="11">
    <location>
        <begin position="82"/>
        <end position="149"/>
    </location>
</feature>
<dbReference type="GO" id="GO:0046983">
    <property type="term" value="F:protein dimerization activity"/>
    <property type="evidence" value="ECO:0007669"/>
    <property type="project" value="InterPro"/>
</dbReference>
<dbReference type="PANTHER" id="PTHR24421:SF10">
    <property type="entry name" value="NITRATE_NITRITE SENSOR PROTEIN NARQ"/>
    <property type="match status" value="1"/>
</dbReference>
<evidence type="ECO:0000256" key="6">
    <source>
        <dbReference type="ARBA" id="ARBA00022777"/>
    </source>
</evidence>
<evidence type="ECO:0000256" key="4">
    <source>
        <dbReference type="ARBA" id="ARBA00022679"/>
    </source>
</evidence>
<dbReference type="Pfam" id="PF02518">
    <property type="entry name" value="HATPase_c"/>
    <property type="match status" value="1"/>
</dbReference>
<evidence type="ECO:0000256" key="2">
    <source>
        <dbReference type="ARBA" id="ARBA00012438"/>
    </source>
</evidence>
<evidence type="ECO:0000313" key="12">
    <source>
        <dbReference type="EMBL" id="MBB5789845.1"/>
    </source>
</evidence>
<feature type="transmembrane region" description="Helical" evidence="9">
    <location>
        <begin position="39"/>
        <end position="57"/>
    </location>
</feature>
<keyword evidence="9" id="KW-0472">Membrane</keyword>
<keyword evidence="13" id="KW-1185">Reference proteome</keyword>
<evidence type="ECO:0000256" key="9">
    <source>
        <dbReference type="SAM" id="Phobius"/>
    </source>
</evidence>
<dbReference type="GO" id="GO:0000155">
    <property type="term" value="F:phosphorelay sensor kinase activity"/>
    <property type="evidence" value="ECO:0007669"/>
    <property type="project" value="InterPro"/>
</dbReference>
<keyword evidence="4" id="KW-0808">Transferase</keyword>
<dbReference type="InterPro" id="IPR050482">
    <property type="entry name" value="Sensor_HK_TwoCompSys"/>
</dbReference>
<feature type="transmembrane region" description="Helical" evidence="9">
    <location>
        <begin position="12"/>
        <end position="33"/>
    </location>
</feature>
<dbReference type="SUPFAM" id="SSF55874">
    <property type="entry name" value="ATPase domain of HSP90 chaperone/DNA topoisomerase II/histidine kinase"/>
    <property type="match status" value="1"/>
</dbReference>
<dbReference type="GO" id="GO:0016020">
    <property type="term" value="C:membrane"/>
    <property type="evidence" value="ECO:0007669"/>
    <property type="project" value="InterPro"/>
</dbReference>
<dbReference type="InterPro" id="IPR036890">
    <property type="entry name" value="HATPase_C_sf"/>
</dbReference>
<evidence type="ECO:0000256" key="1">
    <source>
        <dbReference type="ARBA" id="ARBA00000085"/>
    </source>
</evidence>
<keyword evidence="3" id="KW-0597">Phosphoprotein</keyword>
<reference evidence="12 13" key="1">
    <citation type="submission" date="2020-08" db="EMBL/GenBank/DDBJ databases">
        <title>Sequencing the genomes of 1000 actinobacteria strains.</title>
        <authorList>
            <person name="Klenk H.-P."/>
        </authorList>
    </citation>
    <scope>NUCLEOTIDE SEQUENCE [LARGE SCALE GENOMIC DNA]</scope>
    <source>
        <strain evidence="12 13">DSM 102122</strain>
    </source>
</reference>
<dbReference type="Pfam" id="PF07730">
    <property type="entry name" value="HisKA_3"/>
    <property type="match status" value="1"/>
</dbReference>
<evidence type="ECO:0000256" key="7">
    <source>
        <dbReference type="ARBA" id="ARBA00022840"/>
    </source>
</evidence>
<dbReference type="Proteomes" id="UP000542813">
    <property type="component" value="Unassembled WGS sequence"/>
</dbReference>
<evidence type="ECO:0000256" key="5">
    <source>
        <dbReference type="ARBA" id="ARBA00022741"/>
    </source>
</evidence>
<dbReference type="Gene3D" id="1.20.5.1930">
    <property type="match status" value="1"/>
</dbReference>
<evidence type="ECO:0000259" key="11">
    <source>
        <dbReference type="Pfam" id="PF07730"/>
    </source>
</evidence>
<dbReference type="AlphaFoldDB" id="A0A7W9GTN9"/>
<evidence type="ECO:0000256" key="8">
    <source>
        <dbReference type="ARBA" id="ARBA00023012"/>
    </source>
</evidence>
<keyword evidence="5" id="KW-0547">Nucleotide-binding</keyword>
<gene>
    <name evidence="12" type="ORF">HD601_004420</name>
</gene>
<dbReference type="EC" id="2.7.13.3" evidence="2"/>
<name>A0A7W9GTN9_9ACTN</name>
<sequence>METGRPTWRSRAWPVAWALLALLVAALMTVGVQGSTARVLPLVVVGIAVLVTGWAVLRTRRERRAHEDRLASWAGERATQAERLRIAGDLHDLVSHGLGLITVRAAVAARLSGPDGRAEQARALTDIEAVSRETTTELRRMLTVLRTPDSAAALRPAESLADLPGLVSAARGAGLDATLDLPSLDGVSPGVQLTVCAVVREALSNTARHAGPTTARVVVRSDDGGSGAVTVTVADDGPAAGWEPRPGAGHGLDGLRERVTAIGGVLDAGPDGAGFAVVARLPDGARP</sequence>
<dbReference type="InterPro" id="IPR003594">
    <property type="entry name" value="HATPase_dom"/>
</dbReference>
<keyword evidence="6 12" id="KW-0418">Kinase</keyword>
<dbReference type="InterPro" id="IPR011712">
    <property type="entry name" value="Sig_transdc_His_kin_sub3_dim/P"/>
</dbReference>
<keyword evidence="9" id="KW-0812">Transmembrane</keyword>
<keyword evidence="7" id="KW-0067">ATP-binding</keyword>
<keyword evidence="9" id="KW-1133">Transmembrane helix</keyword>
<evidence type="ECO:0000313" key="13">
    <source>
        <dbReference type="Proteomes" id="UP000542813"/>
    </source>
</evidence>
<feature type="domain" description="Histidine kinase/HSP90-like ATPase" evidence="10">
    <location>
        <begin position="192"/>
        <end position="283"/>
    </location>
</feature>
<comment type="catalytic activity">
    <reaction evidence="1">
        <text>ATP + protein L-histidine = ADP + protein N-phospho-L-histidine.</text>
        <dbReference type="EC" id="2.7.13.3"/>
    </reaction>
</comment>
<dbReference type="Gene3D" id="3.30.565.10">
    <property type="entry name" value="Histidine kinase-like ATPase, C-terminal domain"/>
    <property type="match status" value="1"/>
</dbReference>
<evidence type="ECO:0000259" key="10">
    <source>
        <dbReference type="Pfam" id="PF02518"/>
    </source>
</evidence>
<accession>A0A7W9GTN9</accession>
<dbReference type="EMBL" id="JACHMM010000001">
    <property type="protein sequence ID" value="MBB5789845.1"/>
    <property type="molecule type" value="Genomic_DNA"/>
</dbReference>
<dbReference type="CDD" id="cd16917">
    <property type="entry name" value="HATPase_UhpB-NarQ-NarX-like"/>
    <property type="match status" value="1"/>
</dbReference>
<dbReference type="RefSeq" id="WP_184825474.1">
    <property type="nucleotide sequence ID" value="NZ_JACHMM010000001.1"/>
</dbReference>
<dbReference type="GO" id="GO:0005524">
    <property type="term" value="F:ATP binding"/>
    <property type="evidence" value="ECO:0007669"/>
    <property type="project" value="UniProtKB-KW"/>
</dbReference>
<proteinExistence type="predicted"/>
<organism evidence="12 13">
    <name type="scientific">Jiangella mangrovi</name>
    <dbReference type="NCBI Taxonomy" id="1524084"/>
    <lineage>
        <taxon>Bacteria</taxon>
        <taxon>Bacillati</taxon>
        <taxon>Actinomycetota</taxon>
        <taxon>Actinomycetes</taxon>
        <taxon>Jiangellales</taxon>
        <taxon>Jiangellaceae</taxon>
        <taxon>Jiangella</taxon>
    </lineage>
</organism>
<evidence type="ECO:0000256" key="3">
    <source>
        <dbReference type="ARBA" id="ARBA00022553"/>
    </source>
</evidence>
<comment type="caution">
    <text evidence="12">The sequence shown here is derived from an EMBL/GenBank/DDBJ whole genome shotgun (WGS) entry which is preliminary data.</text>
</comment>
<dbReference type="PANTHER" id="PTHR24421">
    <property type="entry name" value="NITRATE/NITRITE SENSOR PROTEIN NARX-RELATED"/>
    <property type="match status" value="1"/>
</dbReference>
<keyword evidence="8" id="KW-0902">Two-component regulatory system</keyword>